<dbReference type="SUPFAM" id="SSF51182">
    <property type="entry name" value="RmlC-like cupins"/>
    <property type="match status" value="1"/>
</dbReference>
<dbReference type="InterPro" id="IPR010982">
    <property type="entry name" value="Lambda_DNA-bd_dom_sf"/>
</dbReference>
<gene>
    <name evidence="5" type="ORF">SP90_08710</name>
</gene>
<evidence type="ECO:0000256" key="1">
    <source>
        <dbReference type="ARBA" id="ARBA00023015"/>
    </source>
</evidence>
<dbReference type="AlphaFoldDB" id="A0A1B7XD39"/>
<dbReference type="InterPro" id="IPR050807">
    <property type="entry name" value="TransReg_Diox_bact_type"/>
</dbReference>
<keyword evidence="2" id="KW-0238">DNA-binding</keyword>
<feature type="domain" description="HTH cro/C1-type" evidence="4">
    <location>
        <begin position="14"/>
        <end position="68"/>
    </location>
</feature>
<dbReference type="CDD" id="cd00093">
    <property type="entry name" value="HTH_XRE"/>
    <property type="match status" value="1"/>
</dbReference>
<accession>A0A1B7XD39</accession>
<evidence type="ECO:0000259" key="4">
    <source>
        <dbReference type="PROSITE" id="PS50943"/>
    </source>
</evidence>
<proteinExistence type="predicted"/>
<dbReference type="InterPro" id="IPR001387">
    <property type="entry name" value="Cro/C1-type_HTH"/>
</dbReference>
<dbReference type="GO" id="GO:0003677">
    <property type="term" value="F:DNA binding"/>
    <property type="evidence" value="ECO:0007669"/>
    <property type="project" value="UniProtKB-KW"/>
</dbReference>
<dbReference type="InterPro" id="IPR014710">
    <property type="entry name" value="RmlC-like_jellyroll"/>
</dbReference>
<dbReference type="RefSeq" id="WP_066854611.1">
    <property type="nucleotide sequence ID" value="NZ_JXMS01000012.1"/>
</dbReference>
<evidence type="ECO:0000313" key="6">
    <source>
        <dbReference type="Proteomes" id="UP000091979"/>
    </source>
</evidence>
<dbReference type="PANTHER" id="PTHR46797:SF23">
    <property type="entry name" value="HTH-TYPE TRANSCRIPTIONAL REGULATOR SUTR"/>
    <property type="match status" value="1"/>
</dbReference>
<reference evidence="5 6" key="1">
    <citation type="submission" date="2015-01" db="EMBL/GenBank/DDBJ databases">
        <title>Desulfovibrio sp. JC271 draft genome sequence.</title>
        <authorList>
            <person name="Shivani Y."/>
            <person name="Subhash Y."/>
            <person name="Sasikala C."/>
            <person name="Ramana C.V."/>
        </authorList>
    </citation>
    <scope>NUCLEOTIDE SEQUENCE [LARGE SCALE GENOMIC DNA]</scope>
    <source>
        <strain evidence="5 6">JC271</strain>
    </source>
</reference>
<dbReference type="Gene3D" id="2.60.120.10">
    <property type="entry name" value="Jelly Rolls"/>
    <property type="match status" value="1"/>
</dbReference>
<dbReference type="SUPFAM" id="SSF47413">
    <property type="entry name" value="lambda repressor-like DNA-binding domains"/>
    <property type="match status" value="1"/>
</dbReference>
<dbReference type="PROSITE" id="PS50943">
    <property type="entry name" value="HTH_CROC1"/>
    <property type="match status" value="1"/>
</dbReference>
<dbReference type="OrthoDB" id="189170at2"/>
<evidence type="ECO:0000313" key="5">
    <source>
        <dbReference type="EMBL" id="OBQ51902.1"/>
    </source>
</evidence>
<dbReference type="STRING" id="1560234.SP90_08710"/>
<dbReference type="GO" id="GO:0003700">
    <property type="term" value="F:DNA-binding transcription factor activity"/>
    <property type="evidence" value="ECO:0007669"/>
    <property type="project" value="TreeGrafter"/>
</dbReference>
<keyword evidence="3" id="KW-0804">Transcription</keyword>
<sequence length="185" mass="21020">MNSKPFVAQISQRLKTVRALRGWSLDEAAKRTTVSKAMLGQIERGESSPTIGTLWKIASGFECSFSSFFSDPQEQKEPTVKFPNDPAMQIHTIFPYSSDTRMEMFEITLCDNHEQQSSPHQIGVIEHVVVQHGTLEFYFDGSWHTLAVGDRTRFFADQPHAYRVVGEKAVFHNIIIYPSSEYATE</sequence>
<organism evidence="5 6">
    <name type="scientific">Halodesulfovibrio spirochaetisodalis</name>
    <dbReference type="NCBI Taxonomy" id="1560234"/>
    <lineage>
        <taxon>Bacteria</taxon>
        <taxon>Pseudomonadati</taxon>
        <taxon>Thermodesulfobacteriota</taxon>
        <taxon>Desulfovibrionia</taxon>
        <taxon>Desulfovibrionales</taxon>
        <taxon>Desulfovibrionaceae</taxon>
        <taxon>Halodesulfovibrio</taxon>
    </lineage>
</organism>
<dbReference type="PANTHER" id="PTHR46797">
    <property type="entry name" value="HTH-TYPE TRANSCRIPTIONAL REGULATOR"/>
    <property type="match status" value="1"/>
</dbReference>
<protein>
    <submittedName>
        <fullName evidence="5">XRE family transcriptional regulator</fullName>
    </submittedName>
</protein>
<dbReference type="Pfam" id="PF01381">
    <property type="entry name" value="HTH_3"/>
    <property type="match status" value="1"/>
</dbReference>
<dbReference type="Proteomes" id="UP000091979">
    <property type="component" value="Unassembled WGS sequence"/>
</dbReference>
<comment type="caution">
    <text evidence="5">The sequence shown here is derived from an EMBL/GenBank/DDBJ whole genome shotgun (WGS) entry which is preliminary data.</text>
</comment>
<evidence type="ECO:0000256" key="3">
    <source>
        <dbReference type="ARBA" id="ARBA00023163"/>
    </source>
</evidence>
<dbReference type="PATRIC" id="fig|1560234.3.peg.567"/>
<name>A0A1B7XD39_9BACT</name>
<keyword evidence="6" id="KW-1185">Reference proteome</keyword>
<dbReference type="EMBL" id="JXMS01000012">
    <property type="protein sequence ID" value="OBQ51902.1"/>
    <property type="molecule type" value="Genomic_DNA"/>
</dbReference>
<dbReference type="CDD" id="cd02209">
    <property type="entry name" value="cupin_XRE_C"/>
    <property type="match status" value="1"/>
</dbReference>
<keyword evidence="1" id="KW-0805">Transcription regulation</keyword>
<dbReference type="GO" id="GO:0005829">
    <property type="term" value="C:cytosol"/>
    <property type="evidence" value="ECO:0007669"/>
    <property type="project" value="TreeGrafter"/>
</dbReference>
<dbReference type="InterPro" id="IPR011051">
    <property type="entry name" value="RmlC_Cupin_sf"/>
</dbReference>
<dbReference type="SMART" id="SM00530">
    <property type="entry name" value="HTH_XRE"/>
    <property type="match status" value="1"/>
</dbReference>
<evidence type="ECO:0000256" key="2">
    <source>
        <dbReference type="ARBA" id="ARBA00023125"/>
    </source>
</evidence>
<dbReference type="Gene3D" id="1.10.260.40">
    <property type="entry name" value="lambda repressor-like DNA-binding domains"/>
    <property type="match status" value="1"/>
</dbReference>